<dbReference type="Gene3D" id="3.40.50.2300">
    <property type="match status" value="1"/>
</dbReference>
<dbReference type="InterPro" id="IPR001789">
    <property type="entry name" value="Sig_transdc_resp-reg_receiver"/>
</dbReference>
<feature type="domain" description="Response regulatory" evidence="2">
    <location>
        <begin position="3"/>
        <end position="117"/>
    </location>
</feature>
<dbReference type="OrthoDB" id="9814495at2"/>
<proteinExistence type="predicted"/>
<accession>A0A0P1GPI0</accession>
<evidence type="ECO:0000313" key="4">
    <source>
        <dbReference type="Proteomes" id="UP000052022"/>
    </source>
</evidence>
<dbReference type="PANTHER" id="PTHR32071">
    <property type="entry name" value="TRANSCRIPTIONAL REGULATORY PROTEIN"/>
    <property type="match status" value="1"/>
</dbReference>
<dbReference type="SUPFAM" id="SSF52172">
    <property type="entry name" value="CheY-like"/>
    <property type="match status" value="1"/>
</dbReference>
<keyword evidence="4" id="KW-1185">Reference proteome</keyword>
<dbReference type="GO" id="GO:0043565">
    <property type="term" value="F:sequence-specific DNA binding"/>
    <property type="evidence" value="ECO:0007669"/>
    <property type="project" value="InterPro"/>
</dbReference>
<evidence type="ECO:0000313" key="3">
    <source>
        <dbReference type="EMBL" id="CUH76512.1"/>
    </source>
</evidence>
<dbReference type="InterPro" id="IPR011006">
    <property type="entry name" value="CheY-like_superfamily"/>
</dbReference>
<name>A0A0P1GPI0_9RHOB</name>
<dbReference type="SMART" id="SM00448">
    <property type="entry name" value="REC"/>
    <property type="match status" value="1"/>
</dbReference>
<dbReference type="Gene3D" id="1.10.10.60">
    <property type="entry name" value="Homeodomain-like"/>
    <property type="match status" value="1"/>
</dbReference>
<dbReference type="InterPro" id="IPR009057">
    <property type="entry name" value="Homeodomain-like_sf"/>
</dbReference>
<dbReference type="Proteomes" id="UP000052022">
    <property type="component" value="Unassembled WGS sequence"/>
</dbReference>
<keyword evidence="1" id="KW-0597">Phosphoprotein</keyword>
<sequence length="191" mass="20928">MKNVLLVDDDRDVLEALESRLMIAGYNVIACASYIHAKDHLVPGFEGCVVTDIRMPGKTGLDLIARANAVDPELPVIVLTGFAETETVVRAMREGAVTVLEKPCPMEMLIETIAEALARRGAVLKLRKSRVKRAVAGRPPKDRALSPQLAEYEAELVRRALKRNDGNKAKTAQELGISRSQLYAKIKILGL</sequence>
<organism evidence="3 4">
    <name type="scientific">Tritonibacter multivorans</name>
    <dbReference type="NCBI Taxonomy" id="928856"/>
    <lineage>
        <taxon>Bacteria</taxon>
        <taxon>Pseudomonadati</taxon>
        <taxon>Pseudomonadota</taxon>
        <taxon>Alphaproteobacteria</taxon>
        <taxon>Rhodobacterales</taxon>
        <taxon>Paracoccaceae</taxon>
        <taxon>Tritonibacter</taxon>
    </lineage>
</organism>
<evidence type="ECO:0000259" key="2">
    <source>
        <dbReference type="PROSITE" id="PS50110"/>
    </source>
</evidence>
<dbReference type="EMBL" id="CYSD01000014">
    <property type="protein sequence ID" value="CUH76512.1"/>
    <property type="molecule type" value="Genomic_DNA"/>
</dbReference>
<dbReference type="Pfam" id="PF00072">
    <property type="entry name" value="Response_reg"/>
    <property type="match status" value="1"/>
</dbReference>
<dbReference type="AlphaFoldDB" id="A0A0P1GPI0"/>
<dbReference type="GO" id="GO:0000160">
    <property type="term" value="P:phosphorelay signal transduction system"/>
    <property type="evidence" value="ECO:0007669"/>
    <property type="project" value="InterPro"/>
</dbReference>
<dbReference type="Pfam" id="PF02954">
    <property type="entry name" value="HTH_8"/>
    <property type="match status" value="1"/>
</dbReference>
<gene>
    <name evidence="3" type="primary">dctD_1</name>
    <name evidence="3" type="ORF">TRM7557_00936</name>
</gene>
<feature type="modified residue" description="4-aspartylphosphate" evidence="1">
    <location>
        <position position="52"/>
    </location>
</feature>
<dbReference type="InterPro" id="IPR002197">
    <property type="entry name" value="HTH_Fis"/>
</dbReference>
<dbReference type="STRING" id="928856.SAMN04488049_1145"/>
<dbReference type="PROSITE" id="PS50110">
    <property type="entry name" value="RESPONSE_REGULATORY"/>
    <property type="match status" value="1"/>
</dbReference>
<protein>
    <submittedName>
        <fullName evidence="3">C4-dicarboxylate transport transcriptional regulatory protein DctD</fullName>
    </submittedName>
</protein>
<evidence type="ECO:0000256" key="1">
    <source>
        <dbReference type="PROSITE-ProRule" id="PRU00169"/>
    </source>
</evidence>
<dbReference type="PRINTS" id="PR01590">
    <property type="entry name" value="HTHFIS"/>
</dbReference>
<reference evidence="3 4" key="1">
    <citation type="submission" date="2015-09" db="EMBL/GenBank/DDBJ databases">
        <authorList>
            <consortium name="Swine Surveillance"/>
        </authorList>
    </citation>
    <scope>NUCLEOTIDE SEQUENCE [LARGE SCALE GENOMIC DNA]</scope>
    <source>
        <strain evidence="3 4">CECT 7557</strain>
    </source>
</reference>
<dbReference type="PANTHER" id="PTHR32071:SF77">
    <property type="entry name" value="TRANSCRIPTIONAL REGULATORY PROTEIN"/>
    <property type="match status" value="1"/>
</dbReference>
<dbReference type="SUPFAM" id="SSF46689">
    <property type="entry name" value="Homeodomain-like"/>
    <property type="match status" value="1"/>
</dbReference>